<feature type="domain" description="AMP-binding enzyme C-terminal" evidence="2">
    <location>
        <begin position="409"/>
        <end position="484"/>
    </location>
</feature>
<dbReference type="PANTHER" id="PTHR43201:SF32">
    <property type="entry name" value="2-SUCCINYLBENZOATE--COA LIGASE, CHLOROPLASTIC_PEROXISOMAL"/>
    <property type="match status" value="1"/>
</dbReference>
<sequence length="509" mass="52722">MSVPLLLDMAAAVHGDRVALSLPDPLTFAGLNDLAGGGAALITAAGARHVIFAGANGPAFTVALFAAARAGVPLTPLNYRLAAPELRRLAGQLPGPYIVADAESHAALAGLSENIVTGTEFVRAAAAASGAPAGEAPVGPDDTAVVLFTSGTTSAPKGVVLTHANLSAYVLQTVELGSAAPEDCALVGVPPYHVAGIAAVLTNTYAARRTVHLPRFTPEDWLETVRAQRVTNAMLVPTMLARITEHLAGAPARTPTLRALSYGGARMPATVLERALAVFPDTGLTHAYGLTETSSTIAVLGPEDHRAAIASSDPAVRARLGSVGIPVPGVEIEIRLPDGARAPAGVAGELFVRGPQVSGGYVGTGSALDADGWFATRDRVWLDAGGYLFVEGRSDDTIIRGGENIAPAEIEDVLLRHEQVREAAVVGLPDEEWGERIAAVVVPVAGAQPVPEELREWVRARLRGSKTPALVAIRSELPYTPLGKLLRREVAADLLTALADSETSPRSSR</sequence>
<comment type="caution">
    <text evidence="3">The sequence shown here is derived from an EMBL/GenBank/DDBJ whole genome shotgun (WGS) entry which is preliminary data.</text>
</comment>
<organism evidence="3 4">
    <name type="scientific">Nocardia aurantia</name>
    <dbReference type="NCBI Taxonomy" id="2585199"/>
    <lineage>
        <taxon>Bacteria</taxon>
        <taxon>Bacillati</taxon>
        <taxon>Actinomycetota</taxon>
        <taxon>Actinomycetes</taxon>
        <taxon>Mycobacteriales</taxon>
        <taxon>Nocardiaceae</taxon>
        <taxon>Nocardia</taxon>
    </lineage>
</organism>
<keyword evidence="3" id="KW-0436">Ligase</keyword>
<evidence type="ECO:0000259" key="2">
    <source>
        <dbReference type="Pfam" id="PF13193"/>
    </source>
</evidence>
<dbReference type="Pfam" id="PF13193">
    <property type="entry name" value="AMP-binding_C"/>
    <property type="match status" value="1"/>
</dbReference>
<evidence type="ECO:0000313" key="4">
    <source>
        <dbReference type="Proteomes" id="UP000431401"/>
    </source>
</evidence>
<dbReference type="EC" id="6.2.1.3" evidence="3"/>
<dbReference type="Pfam" id="PF00501">
    <property type="entry name" value="AMP-binding"/>
    <property type="match status" value="1"/>
</dbReference>
<protein>
    <submittedName>
        <fullName evidence="3">Long-chain-fatty-acid--CoA ligase</fullName>
        <ecNumber evidence="3">6.2.1.3</ecNumber>
    </submittedName>
</protein>
<dbReference type="PANTHER" id="PTHR43201">
    <property type="entry name" value="ACYL-COA SYNTHETASE"/>
    <property type="match status" value="1"/>
</dbReference>
<dbReference type="Proteomes" id="UP000431401">
    <property type="component" value="Unassembled WGS sequence"/>
</dbReference>
<dbReference type="InterPro" id="IPR042099">
    <property type="entry name" value="ANL_N_sf"/>
</dbReference>
<name>A0A7K0E365_9NOCA</name>
<evidence type="ECO:0000313" key="3">
    <source>
        <dbReference type="EMBL" id="MQY31584.1"/>
    </source>
</evidence>
<dbReference type="GO" id="GO:0031956">
    <property type="term" value="F:medium-chain fatty acid-CoA ligase activity"/>
    <property type="evidence" value="ECO:0007669"/>
    <property type="project" value="TreeGrafter"/>
</dbReference>
<evidence type="ECO:0000259" key="1">
    <source>
        <dbReference type="Pfam" id="PF00501"/>
    </source>
</evidence>
<dbReference type="InterPro" id="IPR045851">
    <property type="entry name" value="AMP-bd_C_sf"/>
</dbReference>
<feature type="domain" description="AMP-dependent synthetase/ligase" evidence="1">
    <location>
        <begin position="9"/>
        <end position="361"/>
    </location>
</feature>
<keyword evidence="4" id="KW-1185">Reference proteome</keyword>
<dbReference type="SUPFAM" id="SSF56801">
    <property type="entry name" value="Acetyl-CoA synthetase-like"/>
    <property type="match status" value="1"/>
</dbReference>
<gene>
    <name evidence="3" type="primary">lcfB_19</name>
    <name evidence="3" type="ORF">NRB56_71930</name>
</gene>
<dbReference type="InterPro" id="IPR020845">
    <property type="entry name" value="AMP-binding_CS"/>
</dbReference>
<dbReference type="Gene3D" id="3.30.300.30">
    <property type="match status" value="1"/>
</dbReference>
<dbReference type="InterPro" id="IPR025110">
    <property type="entry name" value="AMP-bd_C"/>
</dbReference>
<reference evidence="3 4" key="1">
    <citation type="submission" date="2019-10" db="EMBL/GenBank/DDBJ databases">
        <title>Nocardia macrotermitis sp. nov. and Nocardia aurantia sp. nov., isolated from the gut of fungus growing-termite Macrotermes natalensis.</title>
        <authorList>
            <person name="Benndorf R."/>
            <person name="Schwitalla J."/>
            <person name="Martin K."/>
            <person name="De Beer W."/>
            <person name="Kaster A.-K."/>
            <person name="Vollmers J."/>
            <person name="Poulsen M."/>
            <person name="Beemelmanns C."/>
        </authorList>
    </citation>
    <scope>NUCLEOTIDE SEQUENCE [LARGE SCALE GENOMIC DNA]</scope>
    <source>
        <strain evidence="3 4">RB56</strain>
    </source>
</reference>
<dbReference type="AlphaFoldDB" id="A0A7K0E365"/>
<dbReference type="RefSeq" id="WP_153348820.1">
    <property type="nucleotide sequence ID" value="NZ_WEGI01000021.1"/>
</dbReference>
<dbReference type="PROSITE" id="PS00455">
    <property type="entry name" value="AMP_BINDING"/>
    <property type="match status" value="1"/>
</dbReference>
<dbReference type="OrthoDB" id="3564926at2"/>
<proteinExistence type="predicted"/>
<accession>A0A7K0E365</accession>
<dbReference type="InterPro" id="IPR000873">
    <property type="entry name" value="AMP-dep_synth/lig_dom"/>
</dbReference>
<dbReference type="Gene3D" id="3.40.50.12780">
    <property type="entry name" value="N-terminal domain of ligase-like"/>
    <property type="match status" value="1"/>
</dbReference>
<dbReference type="EMBL" id="WEGI01000021">
    <property type="protein sequence ID" value="MQY31584.1"/>
    <property type="molecule type" value="Genomic_DNA"/>
</dbReference>
<dbReference type="GO" id="GO:0004467">
    <property type="term" value="F:long-chain fatty acid-CoA ligase activity"/>
    <property type="evidence" value="ECO:0007669"/>
    <property type="project" value="UniProtKB-EC"/>
</dbReference>